<dbReference type="OrthoDB" id="10444935at2759"/>
<comment type="caution">
    <text evidence="2">The sequence shown here is derived from an EMBL/GenBank/DDBJ whole genome shotgun (WGS) entry which is preliminary data.</text>
</comment>
<organism evidence="2 3">
    <name type="scientific">Fusarium tricinctum</name>
    <dbReference type="NCBI Taxonomy" id="61284"/>
    <lineage>
        <taxon>Eukaryota</taxon>
        <taxon>Fungi</taxon>
        <taxon>Dikarya</taxon>
        <taxon>Ascomycota</taxon>
        <taxon>Pezizomycotina</taxon>
        <taxon>Sordariomycetes</taxon>
        <taxon>Hypocreomycetidae</taxon>
        <taxon>Hypocreales</taxon>
        <taxon>Nectriaceae</taxon>
        <taxon>Fusarium</taxon>
        <taxon>Fusarium tricinctum species complex</taxon>
    </lineage>
</organism>
<feature type="compositionally biased region" description="Polar residues" evidence="1">
    <location>
        <begin position="41"/>
        <end position="56"/>
    </location>
</feature>
<feature type="compositionally biased region" description="Basic and acidic residues" evidence="1">
    <location>
        <begin position="60"/>
        <end position="71"/>
    </location>
</feature>
<evidence type="ECO:0000313" key="2">
    <source>
        <dbReference type="EMBL" id="KAH7242606.1"/>
    </source>
</evidence>
<proteinExistence type="predicted"/>
<protein>
    <submittedName>
        <fullName evidence="2">Uncharacterized protein</fullName>
    </submittedName>
</protein>
<evidence type="ECO:0000313" key="3">
    <source>
        <dbReference type="Proteomes" id="UP000813427"/>
    </source>
</evidence>
<sequence>MSNHVNGSSSITPPDRPCSNEFSPDPPSSREPSSDRPFSELGSTRQSSSLRSTPEQQPHPADRVSRFYPGRDNKYGGIIPSDLVVQDPETRLSHLQYLLRVSPFTTSFVTDKTTIVATIQHEHRNDASGEPRRCWDISFGHGSEHNHCESFPVNIIMTDTCGDVCALIAALRIIKSRGLGAPLLSQVYIATDSETLGIVGITEKIIEICGRPEEPGSFGVNLWVVAWDTLQKLTAPPANPPSNPNRHPALRTDNDPPWNSVPGPTFDNEWDA</sequence>
<accession>A0A8K0RWB0</accession>
<name>A0A8K0RWB0_9HYPO</name>
<gene>
    <name evidence="2" type="ORF">BKA59DRAFT_530371</name>
</gene>
<evidence type="ECO:0000256" key="1">
    <source>
        <dbReference type="SAM" id="MobiDB-lite"/>
    </source>
</evidence>
<keyword evidence="3" id="KW-1185">Reference proteome</keyword>
<feature type="compositionally biased region" description="Polar residues" evidence="1">
    <location>
        <begin position="1"/>
        <end position="12"/>
    </location>
</feature>
<reference evidence="2" key="1">
    <citation type="journal article" date="2021" name="Nat. Commun.">
        <title>Genetic determinants of endophytism in the Arabidopsis root mycobiome.</title>
        <authorList>
            <person name="Mesny F."/>
            <person name="Miyauchi S."/>
            <person name="Thiergart T."/>
            <person name="Pickel B."/>
            <person name="Atanasova L."/>
            <person name="Karlsson M."/>
            <person name="Huettel B."/>
            <person name="Barry K.W."/>
            <person name="Haridas S."/>
            <person name="Chen C."/>
            <person name="Bauer D."/>
            <person name="Andreopoulos W."/>
            <person name="Pangilinan J."/>
            <person name="LaButti K."/>
            <person name="Riley R."/>
            <person name="Lipzen A."/>
            <person name="Clum A."/>
            <person name="Drula E."/>
            <person name="Henrissat B."/>
            <person name="Kohler A."/>
            <person name="Grigoriev I.V."/>
            <person name="Martin F.M."/>
            <person name="Hacquard S."/>
        </authorList>
    </citation>
    <scope>NUCLEOTIDE SEQUENCE</scope>
    <source>
        <strain evidence="2">MPI-SDFR-AT-0068</strain>
    </source>
</reference>
<dbReference type="EMBL" id="JAGPXF010000005">
    <property type="protein sequence ID" value="KAH7242606.1"/>
    <property type="molecule type" value="Genomic_DNA"/>
</dbReference>
<feature type="region of interest" description="Disordered" evidence="1">
    <location>
        <begin position="1"/>
        <end position="71"/>
    </location>
</feature>
<dbReference type="AlphaFoldDB" id="A0A8K0RWB0"/>
<dbReference type="Proteomes" id="UP000813427">
    <property type="component" value="Unassembled WGS sequence"/>
</dbReference>
<feature type="region of interest" description="Disordered" evidence="1">
    <location>
        <begin position="234"/>
        <end position="272"/>
    </location>
</feature>